<dbReference type="RefSeq" id="WP_091592089.1">
    <property type="nucleotide sequence ID" value="NZ_JBHRWG010000004.1"/>
</dbReference>
<dbReference type="OrthoDB" id="4321180at2"/>
<accession>A0A1C3N5P4</accession>
<gene>
    <name evidence="1" type="ORF">GA0070620_3433</name>
</gene>
<dbReference type="AlphaFoldDB" id="A0A1C3N5P4"/>
<organism evidence="1 2">
    <name type="scientific">Micromonospora krabiensis</name>
    <dbReference type="NCBI Taxonomy" id="307121"/>
    <lineage>
        <taxon>Bacteria</taxon>
        <taxon>Bacillati</taxon>
        <taxon>Actinomycetota</taxon>
        <taxon>Actinomycetes</taxon>
        <taxon>Micromonosporales</taxon>
        <taxon>Micromonosporaceae</taxon>
        <taxon>Micromonospora</taxon>
    </lineage>
</organism>
<evidence type="ECO:0000313" key="2">
    <source>
        <dbReference type="Proteomes" id="UP000199393"/>
    </source>
</evidence>
<dbReference type="EMBL" id="LT598496">
    <property type="protein sequence ID" value="SBV27902.1"/>
    <property type="molecule type" value="Genomic_DNA"/>
</dbReference>
<proteinExistence type="predicted"/>
<reference evidence="2" key="1">
    <citation type="submission" date="2016-06" db="EMBL/GenBank/DDBJ databases">
        <authorList>
            <person name="Varghese N."/>
        </authorList>
    </citation>
    <scope>NUCLEOTIDE SEQUENCE [LARGE SCALE GENOMIC DNA]</scope>
    <source>
        <strain evidence="2">DSM 45344</strain>
    </source>
</reference>
<sequence length="101" mass="10950">MSIDTRLMESLDKMAEMLSSYTAETGVHFTCSEADVIAEVLYRAGHADAAAIWLGVHAEDDEPGEPDGSGDKHAFLRTDEDFIDSFDGEKALAYVESTFGA</sequence>
<evidence type="ECO:0000313" key="1">
    <source>
        <dbReference type="EMBL" id="SBV27902.1"/>
    </source>
</evidence>
<dbReference type="STRING" id="307121.GA0070620_3433"/>
<name>A0A1C3N5P4_9ACTN</name>
<dbReference type="Proteomes" id="UP000199393">
    <property type="component" value="Chromosome I"/>
</dbReference>
<protein>
    <submittedName>
        <fullName evidence="1">Uncharacterized protein</fullName>
    </submittedName>
</protein>
<keyword evidence="2" id="KW-1185">Reference proteome</keyword>